<proteinExistence type="predicted"/>
<dbReference type="Gene3D" id="3.40.630.30">
    <property type="match status" value="1"/>
</dbReference>
<evidence type="ECO:0000259" key="1">
    <source>
        <dbReference type="PROSITE" id="PS51186"/>
    </source>
</evidence>
<keyword evidence="2" id="KW-0808">Transferase</keyword>
<dbReference type="InterPro" id="IPR016181">
    <property type="entry name" value="Acyl_CoA_acyltransferase"/>
</dbReference>
<dbReference type="PROSITE" id="PS51186">
    <property type="entry name" value="GNAT"/>
    <property type="match status" value="1"/>
</dbReference>
<comment type="caution">
    <text evidence="2">The sequence shown here is derived from an EMBL/GenBank/DDBJ whole genome shotgun (WGS) entry which is preliminary data.</text>
</comment>
<evidence type="ECO:0000313" key="3">
    <source>
        <dbReference type="Proteomes" id="UP000568664"/>
    </source>
</evidence>
<organism evidence="2 3">
    <name type="scientific">Thalassotalea algicola</name>
    <dbReference type="NCBI Taxonomy" id="2716224"/>
    <lineage>
        <taxon>Bacteria</taxon>
        <taxon>Pseudomonadati</taxon>
        <taxon>Pseudomonadota</taxon>
        <taxon>Gammaproteobacteria</taxon>
        <taxon>Alteromonadales</taxon>
        <taxon>Colwelliaceae</taxon>
        <taxon>Thalassotalea</taxon>
    </lineage>
</organism>
<dbReference type="EMBL" id="JABBXH010000010">
    <property type="protein sequence ID" value="NMP33561.1"/>
    <property type="molecule type" value="Genomic_DNA"/>
</dbReference>
<keyword evidence="3" id="KW-1185">Reference proteome</keyword>
<protein>
    <submittedName>
        <fullName evidence="2">GNAT family N-acetyltransferase</fullName>
    </submittedName>
</protein>
<evidence type="ECO:0000313" key="2">
    <source>
        <dbReference type="EMBL" id="NMP33561.1"/>
    </source>
</evidence>
<gene>
    <name evidence="2" type="ORF">HII17_18595</name>
</gene>
<dbReference type="CDD" id="cd04301">
    <property type="entry name" value="NAT_SF"/>
    <property type="match status" value="1"/>
</dbReference>
<dbReference type="Pfam" id="PF00583">
    <property type="entry name" value="Acetyltransf_1"/>
    <property type="match status" value="1"/>
</dbReference>
<dbReference type="RefSeq" id="WP_169076880.1">
    <property type="nucleotide sequence ID" value="NZ_JABBXH010000010.1"/>
</dbReference>
<reference evidence="2 3" key="1">
    <citation type="submission" date="2020-04" db="EMBL/GenBank/DDBJ databases">
        <title>Thalassotalea sp. M1531, isolated from the surface of marine red alga.</title>
        <authorList>
            <person name="Pang L."/>
            <person name="Lu D.-C."/>
        </authorList>
    </citation>
    <scope>NUCLEOTIDE SEQUENCE [LARGE SCALE GENOMIC DNA]</scope>
    <source>
        <strain evidence="2 3">M1531</strain>
    </source>
</reference>
<dbReference type="SUPFAM" id="SSF55729">
    <property type="entry name" value="Acyl-CoA N-acyltransferases (Nat)"/>
    <property type="match status" value="1"/>
</dbReference>
<dbReference type="GO" id="GO:0016747">
    <property type="term" value="F:acyltransferase activity, transferring groups other than amino-acyl groups"/>
    <property type="evidence" value="ECO:0007669"/>
    <property type="project" value="InterPro"/>
</dbReference>
<sequence>MVVSFKLVEPKQSPSCIEQNWLPYFEQQFSAMPIQVASQLSALQVKAKVRDYFNRWPNLNTYTIIRQGESTGCILIAAENDVLHIIDLIVLTQFQNQGIAKSTLEQAIALASERQCSTVQLSVAKENHAVNLYRAFEFDVIDESVSHLSMELKLT</sequence>
<dbReference type="Proteomes" id="UP000568664">
    <property type="component" value="Unassembled WGS sequence"/>
</dbReference>
<accession>A0A7Y0Q8T0</accession>
<feature type="domain" description="N-acetyltransferase" evidence="1">
    <location>
        <begin position="19"/>
        <end position="155"/>
    </location>
</feature>
<dbReference type="AlphaFoldDB" id="A0A7Y0Q8T0"/>
<name>A0A7Y0Q8T0_9GAMM</name>
<dbReference type="InterPro" id="IPR000182">
    <property type="entry name" value="GNAT_dom"/>
</dbReference>